<dbReference type="Pfam" id="PF00179">
    <property type="entry name" value="UQ_con"/>
    <property type="match status" value="1"/>
</dbReference>
<evidence type="ECO:0000313" key="10">
    <source>
        <dbReference type="EMBL" id="KHN72965.1"/>
    </source>
</evidence>
<evidence type="ECO:0000256" key="1">
    <source>
        <dbReference type="ARBA" id="ARBA00000485"/>
    </source>
</evidence>
<dbReference type="SUPFAM" id="SSF54495">
    <property type="entry name" value="UBC-like"/>
    <property type="match status" value="1"/>
</dbReference>
<feature type="domain" description="UBC core" evidence="9">
    <location>
        <begin position="271"/>
        <end position="417"/>
    </location>
</feature>
<keyword evidence="4" id="KW-0808">Transferase</keyword>
<dbReference type="OrthoDB" id="7851174at2759"/>
<keyword evidence="6" id="KW-0833">Ubl conjugation pathway</keyword>
<evidence type="ECO:0000256" key="4">
    <source>
        <dbReference type="ARBA" id="ARBA00022679"/>
    </source>
</evidence>
<dbReference type="PROSITE" id="PS00183">
    <property type="entry name" value="UBC_1"/>
    <property type="match status" value="1"/>
</dbReference>
<evidence type="ECO:0000256" key="3">
    <source>
        <dbReference type="ARBA" id="ARBA00012486"/>
    </source>
</evidence>
<dbReference type="PANTHER" id="PTHR24068">
    <property type="entry name" value="UBIQUITIN-CONJUGATING ENZYME E2"/>
    <property type="match status" value="1"/>
</dbReference>
<dbReference type="EC" id="2.3.2.23" evidence="3"/>
<keyword evidence="7" id="KW-0067">ATP-binding</keyword>
<dbReference type="CDD" id="cd23792">
    <property type="entry name" value="UBCc_UBE2D"/>
    <property type="match status" value="1"/>
</dbReference>
<comment type="pathway">
    <text evidence="2">Protein modification; protein ubiquitination.</text>
</comment>
<gene>
    <name evidence="10" type="primary">let-70</name>
    <name evidence="10" type="ORF">Tcan_10580</name>
</gene>
<proteinExistence type="predicted"/>
<evidence type="ECO:0000259" key="9">
    <source>
        <dbReference type="PROSITE" id="PS50127"/>
    </source>
</evidence>
<keyword evidence="11" id="KW-1185">Reference proteome</keyword>
<evidence type="ECO:0000256" key="2">
    <source>
        <dbReference type="ARBA" id="ARBA00004906"/>
    </source>
</evidence>
<dbReference type="AlphaFoldDB" id="A0A0B2UVT6"/>
<comment type="caution">
    <text evidence="10">The sequence shown here is derived from an EMBL/GenBank/DDBJ whole genome shotgun (WGS) entry which is preliminary data.</text>
</comment>
<evidence type="ECO:0000256" key="5">
    <source>
        <dbReference type="ARBA" id="ARBA00022741"/>
    </source>
</evidence>
<dbReference type="GO" id="GO:0061631">
    <property type="term" value="F:ubiquitin conjugating enzyme activity"/>
    <property type="evidence" value="ECO:0007669"/>
    <property type="project" value="UniProtKB-EC"/>
</dbReference>
<name>A0A0B2UVT6_TOXCA</name>
<dbReference type="InterPro" id="IPR000608">
    <property type="entry name" value="UBC"/>
</dbReference>
<dbReference type="GO" id="GO:0006511">
    <property type="term" value="P:ubiquitin-dependent protein catabolic process"/>
    <property type="evidence" value="ECO:0007669"/>
    <property type="project" value="UniProtKB-ARBA"/>
</dbReference>
<keyword evidence="5" id="KW-0547">Nucleotide-binding</keyword>
<dbReference type="EMBL" id="JPKZ01003183">
    <property type="protein sequence ID" value="KHN72965.1"/>
    <property type="molecule type" value="Genomic_DNA"/>
</dbReference>
<dbReference type="Proteomes" id="UP000031036">
    <property type="component" value="Unassembled WGS sequence"/>
</dbReference>
<dbReference type="PROSITE" id="PS50127">
    <property type="entry name" value="UBC_2"/>
    <property type="match status" value="1"/>
</dbReference>
<feature type="active site" description="Glycyl thioester intermediate" evidence="8">
    <location>
        <position position="355"/>
    </location>
</feature>
<protein>
    <recommendedName>
        <fullName evidence="3">E2 ubiquitin-conjugating enzyme</fullName>
        <ecNumber evidence="3">2.3.2.23</ecNumber>
    </recommendedName>
</protein>
<dbReference type="Gene3D" id="3.10.110.10">
    <property type="entry name" value="Ubiquitin Conjugating Enzyme"/>
    <property type="match status" value="1"/>
</dbReference>
<dbReference type="GO" id="GO:0005524">
    <property type="term" value="F:ATP binding"/>
    <property type="evidence" value="ECO:0007669"/>
    <property type="project" value="UniProtKB-KW"/>
</dbReference>
<evidence type="ECO:0000256" key="6">
    <source>
        <dbReference type="ARBA" id="ARBA00022786"/>
    </source>
</evidence>
<organism evidence="10 11">
    <name type="scientific">Toxocara canis</name>
    <name type="common">Canine roundworm</name>
    <dbReference type="NCBI Taxonomy" id="6265"/>
    <lineage>
        <taxon>Eukaryota</taxon>
        <taxon>Metazoa</taxon>
        <taxon>Ecdysozoa</taxon>
        <taxon>Nematoda</taxon>
        <taxon>Chromadorea</taxon>
        <taxon>Rhabditida</taxon>
        <taxon>Spirurina</taxon>
        <taxon>Ascaridomorpha</taxon>
        <taxon>Ascaridoidea</taxon>
        <taxon>Toxocaridae</taxon>
        <taxon>Toxocara</taxon>
    </lineage>
</organism>
<dbReference type="STRING" id="6265.A0A0B2UVT6"/>
<comment type="catalytic activity">
    <reaction evidence="1">
        <text>S-ubiquitinyl-[E1 ubiquitin-activating enzyme]-L-cysteine + [E2 ubiquitin-conjugating enzyme]-L-cysteine = [E1 ubiquitin-activating enzyme]-L-cysteine + S-ubiquitinyl-[E2 ubiquitin-conjugating enzyme]-L-cysteine.</text>
        <dbReference type="EC" id="2.3.2.23"/>
    </reaction>
</comment>
<sequence length="417" mass="47014">MLLREFAETVDICIVDRMKWWWQASKETELYLTKLYNLEKDVTKKTDEVNIKKRELEQLMCEIYLLCQCTAQNGNNLEGLVNNAQQATLKESSEHLGDRDGEGINAPNAGRAVCNEDVSELVSVKLGSRTCSVCSTQSEQPVNVCRRYASAYQLARDVSDNKASVNGELDGTFYEGYVPQNVYSSYEFQQLPSHGKVDGIVEDGVGMDYRSHPNSVADLPSMTNDDEVEHVSKSFVQVPFIFTSGSDRVDFGQRVRTISLRNEDLLAFGRMALKRIQKELQDLGRDPPAQCSAGPVGNDLFHWQATIMGPPDSPYQGGVFFLSVHFPTDYPFRPPKVAFTTRIYHPNINSNGSICLDILRSQWSPALTMSKVLLSICSLLCDANPDDPLMPEIARIYKSDRERYNKVAREWTQKFAM</sequence>
<dbReference type="InterPro" id="IPR023313">
    <property type="entry name" value="UBQ-conjugating_AS"/>
</dbReference>
<evidence type="ECO:0000256" key="8">
    <source>
        <dbReference type="PROSITE-ProRule" id="PRU10133"/>
    </source>
</evidence>
<evidence type="ECO:0000313" key="11">
    <source>
        <dbReference type="Proteomes" id="UP000031036"/>
    </source>
</evidence>
<dbReference type="InterPro" id="IPR016135">
    <property type="entry name" value="UBQ-conjugating_enzyme/RWD"/>
</dbReference>
<reference evidence="10 11" key="1">
    <citation type="submission" date="2014-11" db="EMBL/GenBank/DDBJ databases">
        <title>Genetic blueprint of the zoonotic pathogen Toxocara canis.</title>
        <authorList>
            <person name="Zhu X.-Q."/>
            <person name="Korhonen P.K."/>
            <person name="Cai H."/>
            <person name="Young N.D."/>
            <person name="Nejsum P."/>
            <person name="von Samson-Himmelstjerna G."/>
            <person name="Boag P.R."/>
            <person name="Tan P."/>
            <person name="Li Q."/>
            <person name="Min J."/>
            <person name="Yang Y."/>
            <person name="Wang X."/>
            <person name="Fang X."/>
            <person name="Hall R.S."/>
            <person name="Hofmann A."/>
            <person name="Sternberg P.W."/>
            <person name="Jex A.R."/>
            <person name="Gasser R.B."/>
        </authorList>
    </citation>
    <scope>NUCLEOTIDE SEQUENCE [LARGE SCALE GENOMIC DNA]</scope>
    <source>
        <strain evidence="10">PN_DK_2014</strain>
    </source>
</reference>
<dbReference type="SMART" id="SM00212">
    <property type="entry name" value="UBCc"/>
    <property type="match status" value="1"/>
</dbReference>
<dbReference type="FunFam" id="3.10.110.10:FF:000101">
    <property type="entry name" value="Ubiquitin-conjugating enzyme E2 D2"/>
    <property type="match status" value="1"/>
</dbReference>
<accession>A0A0B2UVT6</accession>
<evidence type="ECO:0000256" key="7">
    <source>
        <dbReference type="ARBA" id="ARBA00022840"/>
    </source>
</evidence>